<sequence length="336" mass="37628">MDSVVKELIVLQVIYALIVPRVEDVDRSREESIGSFSSGNSGIFSGKNGNSTLSMGNSSGSVSSSSSSGLNLSDNRMISSNIKLSLVKLTNEIQNSLLINQLMDISKEAKLNIKDILTIIKDLFPLQRTILVDGQLSFHNLKVKDLKSQIVFKYEEFKRRQCATIEALDDRILELRKVASLDTRNAPHTTPSPTNSTQQQQQHAHSFSSPLLPGSAASSASQRPAQAVNKDPKREKLLQLYRDTVLNKLQAKTKILDKLYLSLNYTEMDKIVYHLIELEKIKKTTPVSVHHLQLILQKSVTDGIMSHPTGDTTWETARQLQLELDDTVQFMRRALE</sequence>
<dbReference type="EMBL" id="HE978321">
    <property type="protein sequence ID" value="CCK71574.1"/>
    <property type="molecule type" value="Genomic_DNA"/>
</dbReference>
<reference evidence="2 3" key="1">
    <citation type="journal article" date="2011" name="Proc. Natl. Acad. Sci. U.S.A.">
        <title>Evolutionary erosion of yeast sex chromosomes by mating-type switching accidents.</title>
        <authorList>
            <person name="Gordon J.L."/>
            <person name="Armisen D."/>
            <person name="Proux-Wera E."/>
            <person name="Oheigeartaigh S.S."/>
            <person name="Byrne K.P."/>
            <person name="Wolfe K.H."/>
        </authorList>
    </citation>
    <scope>NUCLEOTIDE SEQUENCE [LARGE SCALE GENOMIC DNA]</scope>
    <source>
        <strain evidence="3">ATCC MYA-139 / BCRC 22969 / CBS 8797 / CCRC 22969 / KCTC 17520 / NBRC 10181 / NCYC 3082</strain>
    </source>
</reference>
<organism evidence="2 3">
    <name type="scientific">Huiozyma naganishii (strain ATCC MYA-139 / BCRC 22969 / CBS 8797 / KCTC 17520 / NBRC 10181 / NCYC 3082 / Yp74L-3)</name>
    <name type="common">Yeast</name>
    <name type="synonym">Kazachstania naganishii</name>
    <dbReference type="NCBI Taxonomy" id="1071383"/>
    <lineage>
        <taxon>Eukaryota</taxon>
        <taxon>Fungi</taxon>
        <taxon>Dikarya</taxon>
        <taxon>Ascomycota</taxon>
        <taxon>Saccharomycotina</taxon>
        <taxon>Saccharomycetes</taxon>
        <taxon>Saccharomycetales</taxon>
        <taxon>Saccharomycetaceae</taxon>
        <taxon>Huiozyma</taxon>
    </lineage>
</organism>
<accession>J7S8J4</accession>
<dbReference type="InterPro" id="IPR026226">
    <property type="entry name" value="EAF5"/>
</dbReference>
<dbReference type="OrthoDB" id="4029425at2759"/>
<dbReference type="Proteomes" id="UP000006310">
    <property type="component" value="Chromosome 8"/>
</dbReference>
<feature type="region of interest" description="Disordered" evidence="1">
    <location>
        <begin position="183"/>
        <end position="233"/>
    </location>
</feature>
<dbReference type="eggNOG" id="ENOG502S0AH">
    <property type="taxonomic scope" value="Eukaryota"/>
</dbReference>
<reference evidence="3" key="2">
    <citation type="submission" date="2012-08" db="EMBL/GenBank/DDBJ databases">
        <title>Genome sequence of Kazachstania naganishii.</title>
        <authorList>
            <person name="Gordon J.L."/>
            <person name="Armisen D."/>
            <person name="Proux-Wera E."/>
            <person name="OhEigeartaigh S.S."/>
            <person name="Byrne K.P."/>
            <person name="Wolfe K.H."/>
        </authorList>
    </citation>
    <scope>NUCLEOTIDE SEQUENCE [LARGE SCALE GENOMIC DNA]</scope>
    <source>
        <strain evidence="3">ATCC MYA-139 / BCRC 22969 / CBS 8797 / CCRC 22969 / KCTC 17520 / NBRC 10181 / NCYC 3082</strain>
    </source>
</reference>
<dbReference type="RefSeq" id="XP_022465819.1">
    <property type="nucleotide sequence ID" value="XM_022609421.1"/>
</dbReference>
<dbReference type="GO" id="GO:1990453">
    <property type="term" value="C:nucleosome disassembly/reassembly complex"/>
    <property type="evidence" value="ECO:0007669"/>
    <property type="project" value="EnsemblFungi"/>
</dbReference>
<feature type="compositionally biased region" description="Low complexity" evidence="1">
    <location>
        <begin position="187"/>
        <end position="221"/>
    </location>
</feature>
<protein>
    <submittedName>
        <fullName evidence="2">Uncharacterized protein</fullName>
    </submittedName>
</protein>
<dbReference type="GO" id="GO:0035267">
    <property type="term" value="C:NuA4 histone acetyltransferase complex"/>
    <property type="evidence" value="ECO:0007669"/>
    <property type="project" value="EnsemblFungi"/>
</dbReference>
<dbReference type="GO" id="GO:0006337">
    <property type="term" value="P:nucleosome disassembly"/>
    <property type="evidence" value="ECO:0007669"/>
    <property type="project" value="EnsemblFungi"/>
</dbReference>
<dbReference type="GO" id="GO:0006281">
    <property type="term" value="P:DNA repair"/>
    <property type="evidence" value="ECO:0007669"/>
    <property type="project" value="EnsemblFungi"/>
</dbReference>
<proteinExistence type="predicted"/>
<gene>
    <name evidence="2" type="primary">KNAG0H01600</name>
    <name evidence="2" type="ordered locus">KNAG_0H01600</name>
</gene>
<name>J7S8J4_HUIN7</name>
<dbReference type="GO" id="GO:0005829">
    <property type="term" value="C:cytosol"/>
    <property type="evidence" value="ECO:0007669"/>
    <property type="project" value="EnsemblFungi"/>
</dbReference>
<dbReference type="PRINTS" id="PR02067">
    <property type="entry name" value="PROTEINEAF5"/>
</dbReference>
<evidence type="ECO:0000313" key="2">
    <source>
        <dbReference type="EMBL" id="CCK71574.1"/>
    </source>
</evidence>
<dbReference type="OMA" id="IIEIEMI"/>
<dbReference type="HOGENOM" id="CLU_071344_0_0_1"/>
<dbReference type="AlphaFoldDB" id="J7S8J4"/>
<dbReference type="KEGG" id="kng:KNAG_0H01600"/>
<evidence type="ECO:0000256" key="1">
    <source>
        <dbReference type="SAM" id="MobiDB-lite"/>
    </source>
</evidence>
<keyword evidence="3" id="KW-1185">Reference proteome</keyword>
<dbReference type="GeneID" id="34527306"/>
<evidence type="ECO:0000313" key="3">
    <source>
        <dbReference type="Proteomes" id="UP000006310"/>
    </source>
</evidence>
<dbReference type="GO" id="GO:0032968">
    <property type="term" value="P:positive regulation of transcription elongation by RNA polymerase II"/>
    <property type="evidence" value="ECO:0007669"/>
    <property type="project" value="EnsemblFungi"/>
</dbReference>
<dbReference type="STRING" id="1071383.J7S8J4"/>
<dbReference type="GO" id="GO:0006335">
    <property type="term" value="P:DNA replication-dependent chromatin assembly"/>
    <property type="evidence" value="ECO:0007669"/>
    <property type="project" value="EnsemblFungi"/>
</dbReference>